<comment type="caution">
    <text evidence="1">The sequence shown here is derived from an EMBL/GenBank/DDBJ whole genome shotgun (WGS) entry which is preliminary data.</text>
</comment>
<proteinExistence type="predicted"/>
<reference evidence="1 2" key="1">
    <citation type="submission" date="2023-08" db="EMBL/GenBank/DDBJ databases">
        <title>Annotated Genome Sequence of Vanrija albida AlHP1.</title>
        <authorList>
            <person name="Herzog R."/>
        </authorList>
    </citation>
    <scope>NUCLEOTIDE SEQUENCE [LARGE SCALE GENOMIC DNA]</scope>
    <source>
        <strain evidence="1 2">AlHP1</strain>
    </source>
</reference>
<name>A0ABR3QG59_9TREE</name>
<dbReference type="GeneID" id="95982544"/>
<dbReference type="EMBL" id="JBBXJM010000001">
    <property type="protein sequence ID" value="KAL1413719.1"/>
    <property type="molecule type" value="Genomic_DNA"/>
</dbReference>
<keyword evidence="2" id="KW-1185">Reference proteome</keyword>
<evidence type="ECO:0000313" key="2">
    <source>
        <dbReference type="Proteomes" id="UP001565368"/>
    </source>
</evidence>
<accession>A0ABR3QG59</accession>
<dbReference type="RefSeq" id="XP_069213663.1">
    <property type="nucleotide sequence ID" value="XM_069350119.1"/>
</dbReference>
<sequence length="140" mass="14566">MSTITPSAPSAASATPVAASTSSFPYADPFWPAPQLVGQALCAATQDNTTRRCCTLLGGAYFVPTAAQAAAERAKDRAASCLLFSNVSTVNDTINEWYTCTHDDGEGVFATCAFRREEAGARRVAAAAVVWLAVGVVLAM</sequence>
<evidence type="ECO:0000313" key="1">
    <source>
        <dbReference type="EMBL" id="KAL1413719.1"/>
    </source>
</evidence>
<gene>
    <name evidence="1" type="ORF">Q8F55_001501</name>
</gene>
<dbReference type="Proteomes" id="UP001565368">
    <property type="component" value="Unassembled WGS sequence"/>
</dbReference>
<organism evidence="1 2">
    <name type="scientific">Vanrija albida</name>
    <dbReference type="NCBI Taxonomy" id="181172"/>
    <lineage>
        <taxon>Eukaryota</taxon>
        <taxon>Fungi</taxon>
        <taxon>Dikarya</taxon>
        <taxon>Basidiomycota</taxon>
        <taxon>Agaricomycotina</taxon>
        <taxon>Tremellomycetes</taxon>
        <taxon>Trichosporonales</taxon>
        <taxon>Trichosporonaceae</taxon>
        <taxon>Vanrija</taxon>
    </lineage>
</organism>
<protein>
    <submittedName>
        <fullName evidence="1">Uncharacterized protein</fullName>
    </submittedName>
</protein>